<dbReference type="Proteomes" id="UP001152888">
    <property type="component" value="Unassembled WGS sequence"/>
</dbReference>
<keyword evidence="1" id="KW-1133">Transmembrane helix</keyword>
<keyword evidence="1" id="KW-0812">Transmembrane</keyword>
<dbReference type="InterPro" id="IPR033490">
    <property type="entry name" value="LRP130"/>
</dbReference>
<keyword evidence="1" id="KW-0472">Membrane</keyword>
<dbReference type="GO" id="GO:0070129">
    <property type="term" value="P:regulation of mitochondrial translation"/>
    <property type="evidence" value="ECO:0007669"/>
    <property type="project" value="TreeGrafter"/>
</dbReference>
<dbReference type="AlphaFoldDB" id="A0A9P0PP61"/>
<dbReference type="EMBL" id="CAKOFQ010007170">
    <property type="protein sequence ID" value="CAH1993360.1"/>
    <property type="molecule type" value="Genomic_DNA"/>
</dbReference>
<name>A0A9P0PP61_ACAOB</name>
<evidence type="ECO:0000313" key="3">
    <source>
        <dbReference type="Proteomes" id="UP001152888"/>
    </source>
</evidence>
<dbReference type="GO" id="GO:0005739">
    <property type="term" value="C:mitochondrion"/>
    <property type="evidence" value="ECO:0007669"/>
    <property type="project" value="TreeGrafter"/>
</dbReference>
<gene>
    <name evidence="2" type="ORF">ACAOBT_LOCUS21468</name>
</gene>
<dbReference type="GO" id="GO:0003730">
    <property type="term" value="F:mRNA 3'-UTR binding"/>
    <property type="evidence" value="ECO:0007669"/>
    <property type="project" value="TreeGrafter"/>
</dbReference>
<evidence type="ECO:0000256" key="1">
    <source>
        <dbReference type="SAM" id="Phobius"/>
    </source>
</evidence>
<comment type="caution">
    <text evidence="2">The sequence shown here is derived from an EMBL/GenBank/DDBJ whole genome shotgun (WGS) entry which is preliminary data.</text>
</comment>
<feature type="transmembrane region" description="Helical" evidence="1">
    <location>
        <begin position="31"/>
        <end position="51"/>
    </location>
</feature>
<feature type="transmembrane region" description="Helical" evidence="1">
    <location>
        <begin position="7"/>
        <end position="25"/>
    </location>
</feature>
<evidence type="ECO:0000313" key="2">
    <source>
        <dbReference type="EMBL" id="CAH1993360.1"/>
    </source>
</evidence>
<proteinExistence type="predicted"/>
<organism evidence="2 3">
    <name type="scientific">Acanthoscelides obtectus</name>
    <name type="common">Bean weevil</name>
    <name type="synonym">Bruchus obtectus</name>
    <dbReference type="NCBI Taxonomy" id="200917"/>
    <lineage>
        <taxon>Eukaryota</taxon>
        <taxon>Metazoa</taxon>
        <taxon>Ecdysozoa</taxon>
        <taxon>Arthropoda</taxon>
        <taxon>Hexapoda</taxon>
        <taxon>Insecta</taxon>
        <taxon>Pterygota</taxon>
        <taxon>Neoptera</taxon>
        <taxon>Endopterygota</taxon>
        <taxon>Coleoptera</taxon>
        <taxon>Polyphaga</taxon>
        <taxon>Cucujiformia</taxon>
        <taxon>Chrysomeloidea</taxon>
        <taxon>Chrysomelidae</taxon>
        <taxon>Bruchinae</taxon>
        <taxon>Bruchini</taxon>
        <taxon>Acanthoscelides</taxon>
    </lineage>
</organism>
<dbReference type="GO" id="GO:0005634">
    <property type="term" value="C:nucleus"/>
    <property type="evidence" value="ECO:0007669"/>
    <property type="project" value="TreeGrafter"/>
</dbReference>
<dbReference type="OrthoDB" id="767661at2759"/>
<dbReference type="PANTHER" id="PTHR46669">
    <property type="entry name" value="LEUCINE-RICH PPR MOTIF-CONTAINING PROTEIN, MITOCHONDRIAL"/>
    <property type="match status" value="1"/>
</dbReference>
<dbReference type="Gene3D" id="1.25.40.10">
    <property type="entry name" value="Tetratricopeptide repeat domain"/>
    <property type="match status" value="2"/>
</dbReference>
<evidence type="ECO:0008006" key="4">
    <source>
        <dbReference type="Google" id="ProtNLM"/>
    </source>
</evidence>
<reference evidence="2" key="1">
    <citation type="submission" date="2022-03" db="EMBL/GenBank/DDBJ databases">
        <authorList>
            <person name="Sayadi A."/>
        </authorList>
    </citation>
    <scope>NUCLEOTIDE SEQUENCE</scope>
</reference>
<accession>A0A9P0PP61</accession>
<dbReference type="InterPro" id="IPR011990">
    <property type="entry name" value="TPR-like_helical_dom_sf"/>
</dbReference>
<dbReference type="PANTHER" id="PTHR46669:SF2">
    <property type="entry name" value="EG:BACN32G11.3 PROTEIN"/>
    <property type="match status" value="1"/>
</dbReference>
<protein>
    <recommendedName>
        <fullName evidence="4">Leucine-rich PPR motif-containing protein, mitochondrial</fullName>
    </recommendedName>
</protein>
<sequence>MYMFCCFVIIVFAIIYINILTYTFSFYFQFYYVHFLLAVQILQYITVMFVLHSAIKCWGYRTHAPNFIRCPLAYKLRSLPCNKRSWSTNVKSIERLKVSNLNDLVNFISTERHFYLKLLTNIFNTVDFKNISQEEAILLFNCCGNSVVDSSMEARDKVCQEIYKNLLKHDKLDLKVYHKYIQICTENGTSLNVKELLEVIRCTPDKETIKLLIENVCEMGDTSQALALLEVMKENSLAVDENTFCFLTLAHTINSGLSGAETVLKTMRAADIPETEKTKLAILRGVSKRNNYNEFVAALDKYYVKLNEYELLDILKHLAINGNLAWMKKLEPVHSHIPITKEFVKLIKALCIHLVNLDKPEESFKIYEYFVKPQIEENYGYFLLREMIYCKVDTNRILIIAKYLRDNKLNEYCISHLTEVALRHNYVEVCWELLQSLPEIRPHFVWPLLVNAHNTAGEKGVADTIKKINSLNVKLDFETLENYIIPFFNLTNPTLAIERLKGFGFTVKQVVNAMILLLMRNKKLKEAVTLSNTFKVALLEETLIDILPKTWKNTRDAQNTILILQKCCESSKKGTELVAEFLIKCLELCYTINDYRSYLDLLKIVGSNRLRISPAAAEMLQEILSHCNDNDLLLKIRESINDLMDINLKSDQHTPYIPHPRDMNLEELECHLVELKEKGLETRGVISKLIQRHSNNGNTERVKELQQEFEASGYKKSLGTKSVLMHNYVKTRNLDKSMQILQQIKESDTQFRIDDFKVIDLATLLVQNGKFDEALNILRTEIKKPSRKATDRNILELLQSLTDPNQQMQIFECIMDVGYVPNNVILGPLVRIHLTKGDIKSAAKTYISLAEKYKCTPLQFELIKELVRNKDEELLQQILSCTQRIHGLASTQANLIAALVEENEKKALEKVLINNKLNLNERLRNRCDRWVKEKKIYALTLLASYCEKFPEINDVSSVYKCIMRIHVTNNDCQSALNFYNCLLNEEKHICSELENMLTELFRQNHYKVPDSMRIKNS</sequence>
<keyword evidence="3" id="KW-1185">Reference proteome</keyword>